<name>A0A8S4NKD7_OWEFU</name>
<gene>
    <name evidence="2" type="ORF">OFUS_LOCUS7462</name>
</gene>
<protein>
    <submittedName>
        <fullName evidence="2">Uncharacterized protein</fullName>
    </submittedName>
</protein>
<dbReference type="PANTHER" id="PTHR39074:SF1">
    <property type="entry name" value="AGAP007547-PA"/>
    <property type="match status" value="1"/>
</dbReference>
<organism evidence="2 3">
    <name type="scientific">Owenia fusiformis</name>
    <name type="common">Polychaete worm</name>
    <dbReference type="NCBI Taxonomy" id="6347"/>
    <lineage>
        <taxon>Eukaryota</taxon>
        <taxon>Metazoa</taxon>
        <taxon>Spiralia</taxon>
        <taxon>Lophotrochozoa</taxon>
        <taxon>Annelida</taxon>
        <taxon>Polychaeta</taxon>
        <taxon>Sedentaria</taxon>
        <taxon>Canalipalpata</taxon>
        <taxon>Sabellida</taxon>
        <taxon>Oweniida</taxon>
        <taxon>Oweniidae</taxon>
        <taxon>Owenia</taxon>
    </lineage>
</organism>
<dbReference type="Proteomes" id="UP000749559">
    <property type="component" value="Unassembled WGS sequence"/>
</dbReference>
<feature type="transmembrane region" description="Helical" evidence="1">
    <location>
        <begin position="128"/>
        <end position="146"/>
    </location>
</feature>
<dbReference type="PANTHER" id="PTHR39074">
    <property type="entry name" value="AGAP007547-PA"/>
    <property type="match status" value="1"/>
</dbReference>
<feature type="transmembrane region" description="Helical" evidence="1">
    <location>
        <begin position="26"/>
        <end position="48"/>
    </location>
</feature>
<keyword evidence="1" id="KW-0472">Membrane</keyword>
<evidence type="ECO:0000313" key="2">
    <source>
        <dbReference type="EMBL" id="CAH1780822.1"/>
    </source>
</evidence>
<reference evidence="2" key="1">
    <citation type="submission" date="2022-03" db="EMBL/GenBank/DDBJ databases">
        <authorList>
            <person name="Martin C."/>
        </authorList>
    </citation>
    <scope>NUCLEOTIDE SEQUENCE</scope>
</reference>
<proteinExistence type="predicted"/>
<accession>A0A8S4NKD7</accession>
<evidence type="ECO:0000313" key="3">
    <source>
        <dbReference type="Proteomes" id="UP000749559"/>
    </source>
</evidence>
<keyword evidence="1" id="KW-0812">Transmembrane</keyword>
<dbReference type="AlphaFoldDB" id="A0A8S4NKD7"/>
<sequence>MVQGYVERGLLNVHDVGANQGVRNNLLYFLAGVVFVSILPYLHIGVFYKVLHGAKGKVNRTTCSCDCFDTVFRGPYEHPPSGYKHVYFNATINSLKIWIVTVIFIIIIYETLKYLLKLWQQQLLRRKMFYLVAMTTYAHYYSWWSYFGYYNEDFYYQWYHQTIFTITEIISTALVLNLCNEDNPMLPWKLLLIININTAHLITGGVDQFFSQLLSGTGRVNLSAPLGLTMLALMQTRNIKPPLTIAGYTPVTRLSNCSSYIIVLNDYCCATI</sequence>
<evidence type="ECO:0000256" key="1">
    <source>
        <dbReference type="SAM" id="Phobius"/>
    </source>
</evidence>
<feature type="transmembrane region" description="Helical" evidence="1">
    <location>
        <begin position="97"/>
        <end position="116"/>
    </location>
</feature>
<comment type="caution">
    <text evidence="2">The sequence shown here is derived from an EMBL/GenBank/DDBJ whole genome shotgun (WGS) entry which is preliminary data.</text>
</comment>
<keyword evidence="1" id="KW-1133">Transmembrane helix</keyword>
<keyword evidence="3" id="KW-1185">Reference proteome</keyword>
<feature type="transmembrane region" description="Helical" evidence="1">
    <location>
        <begin position="158"/>
        <end position="179"/>
    </location>
</feature>
<dbReference type="EMBL" id="CAIIXF020000004">
    <property type="protein sequence ID" value="CAH1780822.1"/>
    <property type="molecule type" value="Genomic_DNA"/>
</dbReference>
<dbReference type="OrthoDB" id="10015560at2759"/>